<keyword evidence="2" id="KW-1185">Reference proteome</keyword>
<protein>
    <submittedName>
        <fullName evidence="1">Uncharacterized protein</fullName>
    </submittedName>
</protein>
<dbReference type="AlphaFoldDB" id="A0A843UZ33"/>
<dbReference type="Proteomes" id="UP000652761">
    <property type="component" value="Unassembled WGS sequence"/>
</dbReference>
<organism evidence="1 2">
    <name type="scientific">Colocasia esculenta</name>
    <name type="common">Wild taro</name>
    <name type="synonym">Arum esculentum</name>
    <dbReference type="NCBI Taxonomy" id="4460"/>
    <lineage>
        <taxon>Eukaryota</taxon>
        <taxon>Viridiplantae</taxon>
        <taxon>Streptophyta</taxon>
        <taxon>Embryophyta</taxon>
        <taxon>Tracheophyta</taxon>
        <taxon>Spermatophyta</taxon>
        <taxon>Magnoliopsida</taxon>
        <taxon>Liliopsida</taxon>
        <taxon>Araceae</taxon>
        <taxon>Aroideae</taxon>
        <taxon>Colocasieae</taxon>
        <taxon>Colocasia</taxon>
    </lineage>
</organism>
<comment type="caution">
    <text evidence="1">The sequence shown here is derived from an EMBL/GenBank/DDBJ whole genome shotgun (WGS) entry which is preliminary data.</text>
</comment>
<name>A0A843UZ33_COLES</name>
<evidence type="ECO:0000313" key="2">
    <source>
        <dbReference type="Proteomes" id="UP000652761"/>
    </source>
</evidence>
<accession>A0A843UZ33</accession>
<sequence>MLTYVLIANEGSRPDPLKVPGMGLRRCSPQGSLSEPLKVSGLGLRRCSPQVWWFVVSTFLDLLRWSGSWAFRPWLRG</sequence>
<reference evidence="1" key="1">
    <citation type="submission" date="2017-07" db="EMBL/GenBank/DDBJ databases">
        <title>Taro Niue Genome Assembly and Annotation.</title>
        <authorList>
            <person name="Atibalentja N."/>
            <person name="Keating K."/>
            <person name="Fields C.J."/>
        </authorList>
    </citation>
    <scope>NUCLEOTIDE SEQUENCE</scope>
    <source>
        <strain evidence="1">Niue_2</strain>
        <tissue evidence="1">Leaf</tissue>
    </source>
</reference>
<dbReference type="EMBL" id="NMUH01001022">
    <property type="protein sequence ID" value="MQL88006.1"/>
    <property type="molecule type" value="Genomic_DNA"/>
</dbReference>
<gene>
    <name evidence="1" type="ORF">Taro_020566</name>
</gene>
<evidence type="ECO:0000313" key="1">
    <source>
        <dbReference type="EMBL" id="MQL88006.1"/>
    </source>
</evidence>
<proteinExistence type="predicted"/>